<feature type="transmembrane region" description="Helical" evidence="1">
    <location>
        <begin position="376"/>
        <end position="400"/>
    </location>
</feature>
<protein>
    <submittedName>
        <fullName evidence="3">Uncharacterized protein</fullName>
    </submittedName>
</protein>
<feature type="transmembrane region" description="Helical" evidence="1">
    <location>
        <begin position="412"/>
        <end position="430"/>
    </location>
</feature>
<feature type="transmembrane region" description="Helical" evidence="1">
    <location>
        <begin position="246"/>
        <end position="266"/>
    </location>
</feature>
<feature type="transmembrane region" description="Helical" evidence="1">
    <location>
        <begin position="278"/>
        <end position="299"/>
    </location>
</feature>
<sequence length="456" mass="50929">MYTLHSAKAVLLMLLHAVLSFGERSPKAVILHKCTKSAPCSYTYEQVYNSLAKSENSFNISSALYPGRSKPSSVRVFVNVYGPNKTKESIPAKYTWSMSCFYSAVPAFALEVLSLGSILVKRRTQELNLQIPLFCCNISDNEEQRKQQIGSRLIRVLAELQDLADSPGIRNPNLNTARCVIQGHKLNLSATERAPFIRTILWCSLGFVVLSSMLLVRFILEVQRKAWPGTNVHERHSRKEKSMAKAVCISAFFLFLLGSVTLGYVLVKSIICVANSEASFDIPVILGSVFLYSFLFFGIWKKIFPKSYVRYYSCIFFICVNATSYHFCWIMIGMMIHPVWALTVALVICCFFASLTYAIYLYLYKANPSDGSCIDIQCLVSCTSGFLAVLPLIVIVVFAGQSYDGKETADDVLKTIMLYFIGAFISFITLKTHILTVEKIRPDTPSPAGNSSAQSQ</sequence>
<evidence type="ECO:0000256" key="2">
    <source>
        <dbReference type="SAM" id="SignalP"/>
    </source>
</evidence>
<keyword evidence="1" id="KW-1133">Transmembrane helix</keyword>
<evidence type="ECO:0000313" key="4">
    <source>
        <dbReference type="Proteomes" id="UP001159427"/>
    </source>
</evidence>
<dbReference type="Proteomes" id="UP001159427">
    <property type="component" value="Unassembled WGS sequence"/>
</dbReference>
<evidence type="ECO:0000256" key="1">
    <source>
        <dbReference type="SAM" id="Phobius"/>
    </source>
</evidence>
<proteinExistence type="predicted"/>
<feature type="chain" id="PRO_5045783751" evidence="2">
    <location>
        <begin position="21"/>
        <end position="456"/>
    </location>
</feature>
<dbReference type="EMBL" id="CALNXI010000546">
    <property type="protein sequence ID" value="CAH3029006.1"/>
    <property type="molecule type" value="Genomic_DNA"/>
</dbReference>
<feature type="signal peptide" evidence="2">
    <location>
        <begin position="1"/>
        <end position="20"/>
    </location>
</feature>
<feature type="transmembrane region" description="Helical" evidence="1">
    <location>
        <begin position="338"/>
        <end position="364"/>
    </location>
</feature>
<accession>A0ABN8MLY0</accession>
<feature type="non-terminal residue" evidence="3">
    <location>
        <position position="456"/>
    </location>
</feature>
<name>A0ABN8MLY0_9CNID</name>
<keyword evidence="1" id="KW-0472">Membrane</keyword>
<keyword evidence="4" id="KW-1185">Reference proteome</keyword>
<reference evidence="3 4" key="1">
    <citation type="submission" date="2022-05" db="EMBL/GenBank/DDBJ databases">
        <authorList>
            <consortium name="Genoscope - CEA"/>
            <person name="William W."/>
        </authorList>
    </citation>
    <scope>NUCLEOTIDE SEQUENCE [LARGE SCALE GENOMIC DNA]</scope>
</reference>
<feature type="transmembrane region" description="Helical" evidence="1">
    <location>
        <begin position="199"/>
        <end position="220"/>
    </location>
</feature>
<keyword evidence="1" id="KW-0812">Transmembrane</keyword>
<gene>
    <name evidence="3" type="ORF">PEVE_00035331</name>
</gene>
<evidence type="ECO:0000313" key="3">
    <source>
        <dbReference type="EMBL" id="CAH3029006.1"/>
    </source>
</evidence>
<organism evidence="3 4">
    <name type="scientific">Porites evermanni</name>
    <dbReference type="NCBI Taxonomy" id="104178"/>
    <lineage>
        <taxon>Eukaryota</taxon>
        <taxon>Metazoa</taxon>
        <taxon>Cnidaria</taxon>
        <taxon>Anthozoa</taxon>
        <taxon>Hexacorallia</taxon>
        <taxon>Scleractinia</taxon>
        <taxon>Fungiina</taxon>
        <taxon>Poritidae</taxon>
        <taxon>Porites</taxon>
    </lineage>
</organism>
<feature type="transmembrane region" description="Helical" evidence="1">
    <location>
        <begin position="311"/>
        <end position="332"/>
    </location>
</feature>
<keyword evidence="2" id="KW-0732">Signal</keyword>
<comment type="caution">
    <text evidence="3">The sequence shown here is derived from an EMBL/GenBank/DDBJ whole genome shotgun (WGS) entry which is preliminary data.</text>
</comment>